<proteinExistence type="inferred from homology"/>
<dbReference type="Pfam" id="PF01478">
    <property type="entry name" value="Peptidase_A24"/>
    <property type="match status" value="1"/>
</dbReference>
<dbReference type="EC" id="3.4.23.-" evidence="5"/>
<dbReference type="InterPro" id="IPR000045">
    <property type="entry name" value="Prepilin_IV_endopep_pep"/>
</dbReference>
<feature type="transmembrane region" description="Helical" evidence="3">
    <location>
        <begin position="41"/>
        <end position="65"/>
    </location>
</feature>
<evidence type="ECO:0000313" key="5">
    <source>
        <dbReference type="EMBL" id="MFD1785021.1"/>
    </source>
</evidence>
<dbReference type="InterPro" id="IPR050882">
    <property type="entry name" value="Prepilin_peptidase/N-MTase"/>
</dbReference>
<evidence type="ECO:0000256" key="2">
    <source>
        <dbReference type="RuleBase" id="RU003793"/>
    </source>
</evidence>
<evidence type="ECO:0000256" key="1">
    <source>
        <dbReference type="ARBA" id="ARBA00005801"/>
    </source>
</evidence>
<dbReference type="GO" id="GO:0016787">
    <property type="term" value="F:hydrolase activity"/>
    <property type="evidence" value="ECO:0007669"/>
    <property type="project" value="UniProtKB-KW"/>
</dbReference>
<gene>
    <name evidence="5" type="ORF">ACFSC0_16585</name>
</gene>
<keyword evidence="5" id="KW-0378">Hydrolase</keyword>
<dbReference type="PANTHER" id="PTHR30487:SF0">
    <property type="entry name" value="PREPILIN LEADER PEPTIDASE_N-METHYLTRANSFERASE-RELATED"/>
    <property type="match status" value="1"/>
</dbReference>
<comment type="similarity">
    <text evidence="1 2">Belongs to the peptidase A24 family.</text>
</comment>
<dbReference type="Gene3D" id="1.20.120.1220">
    <property type="match status" value="1"/>
</dbReference>
<keyword evidence="3" id="KW-0472">Membrane</keyword>
<accession>A0ABW4N4Z2</accession>
<feature type="domain" description="Prepilin type IV endopeptidase peptidase" evidence="4">
    <location>
        <begin position="68"/>
        <end position="175"/>
    </location>
</feature>
<feature type="transmembrane region" description="Helical" evidence="3">
    <location>
        <begin position="154"/>
        <end position="177"/>
    </location>
</feature>
<dbReference type="Proteomes" id="UP001597237">
    <property type="component" value="Unassembled WGS sequence"/>
</dbReference>
<sequence>MAQGVHLAASVGLGFPMGYVLAVLSLRLADAVRAPSPARALAFIFGGAGCAAWAACVGGGANALLGALLGWQLLLLACLDAEHFWLPRMLTVPLIGSGLAAAAVAGPERLAECALGAAAGFLALRLLGLAYRRLRGHEGLGGGDAYLLAGGGAWVGWIALPSALVWAAASGLAYVGLRALAGRPVAANQHIPFGVFLSLGVWLAWLYGPIGRG</sequence>
<name>A0ABW4N4Z2_9CAUL</name>
<reference evidence="6" key="1">
    <citation type="journal article" date="2019" name="Int. J. Syst. Evol. Microbiol.">
        <title>The Global Catalogue of Microorganisms (GCM) 10K type strain sequencing project: providing services to taxonomists for standard genome sequencing and annotation.</title>
        <authorList>
            <consortium name="The Broad Institute Genomics Platform"/>
            <consortium name="The Broad Institute Genome Sequencing Center for Infectious Disease"/>
            <person name="Wu L."/>
            <person name="Ma J."/>
        </authorList>
    </citation>
    <scope>NUCLEOTIDE SEQUENCE [LARGE SCALE GENOMIC DNA]</scope>
    <source>
        <strain evidence="6">DFY28</strain>
    </source>
</reference>
<feature type="transmembrane region" description="Helical" evidence="3">
    <location>
        <begin position="6"/>
        <end position="29"/>
    </location>
</feature>
<dbReference type="EMBL" id="JBHUEY010000006">
    <property type="protein sequence ID" value="MFD1785021.1"/>
    <property type="molecule type" value="Genomic_DNA"/>
</dbReference>
<feature type="transmembrane region" description="Helical" evidence="3">
    <location>
        <begin position="85"/>
        <end position="106"/>
    </location>
</feature>
<protein>
    <submittedName>
        <fullName evidence="5">Prepilin peptidase</fullName>
        <ecNumber evidence="5">3.4.23.-</ecNumber>
    </submittedName>
</protein>
<keyword evidence="3" id="KW-0812">Transmembrane</keyword>
<evidence type="ECO:0000259" key="4">
    <source>
        <dbReference type="Pfam" id="PF01478"/>
    </source>
</evidence>
<dbReference type="RefSeq" id="WP_377281978.1">
    <property type="nucleotide sequence ID" value="NZ_JBHRSI010000005.1"/>
</dbReference>
<feature type="transmembrane region" description="Helical" evidence="3">
    <location>
        <begin position="189"/>
        <end position="208"/>
    </location>
</feature>
<dbReference type="PANTHER" id="PTHR30487">
    <property type="entry name" value="TYPE 4 PREPILIN-LIKE PROTEINS LEADER PEPTIDE-PROCESSING ENZYME"/>
    <property type="match status" value="1"/>
</dbReference>
<evidence type="ECO:0000256" key="3">
    <source>
        <dbReference type="SAM" id="Phobius"/>
    </source>
</evidence>
<organism evidence="5 6">
    <name type="scientific">Phenylobacterium terrae</name>
    <dbReference type="NCBI Taxonomy" id="2665495"/>
    <lineage>
        <taxon>Bacteria</taxon>
        <taxon>Pseudomonadati</taxon>
        <taxon>Pseudomonadota</taxon>
        <taxon>Alphaproteobacteria</taxon>
        <taxon>Caulobacterales</taxon>
        <taxon>Caulobacteraceae</taxon>
        <taxon>Phenylobacterium</taxon>
    </lineage>
</organism>
<dbReference type="InterPro" id="IPR014032">
    <property type="entry name" value="Peptidase_A24A_bac"/>
</dbReference>
<dbReference type="PRINTS" id="PR00864">
    <property type="entry name" value="PREPILNPTASE"/>
</dbReference>
<keyword evidence="3" id="KW-1133">Transmembrane helix</keyword>
<feature type="transmembrane region" description="Helical" evidence="3">
    <location>
        <begin position="113"/>
        <end position="134"/>
    </location>
</feature>
<evidence type="ECO:0000313" key="6">
    <source>
        <dbReference type="Proteomes" id="UP001597237"/>
    </source>
</evidence>
<keyword evidence="6" id="KW-1185">Reference proteome</keyword>
<comment type="caution">
    <text evidence="5">The sequence shown here is derived from an EMBL/GenBank/DDBJ whole genome shotgun (WGS) entry which is preliminary data.</text>
</comment>